<evidence type="ECO:0000313" key="2">
    <source>
        <dbReference type="Proteomes" id="UP000000328"/>
    </source>
</evidence>
<organism evidence="1 2">
    <name type="scientific">Amycolatopsis mediterranei (strain U-32)</name>
    <dbReference type="NCBI Taxonomy" id="749927"/>
    <lineage>
        <taxon>Bacteria</taxon>
        <taxon>Bacillati</taxon>
        <taxon>Actinomycetota</taxon>
        <taxon>Actinomycetes</taxon>
        <taxon>Pseudonocardiales</taxon>
        <taxon>Pseudonocardiaceae</taxon>
        <taxon>Amycolatopsis</taxon>
    </lineage>
</organism>
<protein>
    <submittedName>
        <fullName evidence="1">Uncharacterized protein</fullName>
    </submittedName>
</protein>
<dbReference type="Proteomes" id="UP000000328">
    <property type="component" value="Chromosome"/>
</dbReference>
<name>A0A0H3DBV1_AMYMU</name>
<dbReference type="GeneID" id="92873461"/>
<dbReference type="eggNOG" id="ENOG502ZUP8">
    <property type="taxonomic scope" value="Bacteria"/>
</dbReference>
<dbReference type="KEGG" id="amd:AMED_5791"/>
<dbReference type="RefSeq" id="WP_013227596.1">
    <property type="nucleotide sequence ID" value="NC_014318.1"/>
</dbReference>
<dbReference type="OrthoDB" id="3517458at2"/>
<dbReference type="EMBL" id="CP002000">
    <property type="protein sequence ID" value="ADJ47538.1"/>
    <property type="molecule type" value="Genomic_DNA"/>
</dbReference>
<dbReference type="HOGENOM" id="CLU_820491_0_0_11"/>
<proteinExistence type="predicted"/>
<evidence type="ECO:0000313" key="1">
    <source>
        <dbReference type="EMBL" id="ADJ47538.1"/>
    </source>
</evidence>
<accession>A0A0H3DBV1</accession>
<sequence length="338" mass="36482">MTATPLSAGMLVEAALDVPAWDGERADWRARGMAELLVQALATGDGDLADAVLRVVPSIGPVGWRFAERVSALGDISVSRFGIRPMPSMRYVPTRPIATRLPDAVQEAAGRLARLLDRREAPEPDGPGYQRRVATTARRVAEVLERTAVDRPAAVRGHRCADLAIPAMLTWRGWLATGCGPLFAATPRLITEAQLRVWLGLHVGTHLDLLARSAAPVRWQFGRRLLAAEALATAVEISAYLISERPDEIAVLRAGLIERLSRLPGIGEWGPRAAASSPSMASAATMSSPEFVALPTLACAYVAGPFVLAEKRFRSRGVPQEYADALDRRWRRAGLAHG</sequence>
<reference evidence="1 2" key="1">
    <citation type="journal article" date="2010" name="Cell Res.">
        <title>Complete genome sequence of the rifamycin SV-producing Amycolatopsis mediterranei U32 revealed its genetic characteristics in phylogeny and metabolism.</title>
        <authorList>
            <person name="Zhao W."/>
            <person name="Zhong Y."/>
            <person name="Yuan H."/>
            <person name="Wang J."/>
            <person name="Zheng H."/>
            <person name="Wang Y."/>
            <person name="Cen X."/>
            <person name="Xu F."/>
            <person name="Bai J."/>
            <person name="Han X."/>
            <person name="Lu G."/>
            <person name="Zhu Y."/>
            <person name="Shao Z."/>
            <person name="Yan H."/>
            <person name="Li C."/>
            <person name="Peng N."/>
            <person name="Zhang Z."/>
            <person name="Zhang Y."/>
            <person name="Lin W."/>
            <person name="Fan Y."/>
            <person name="Qin Z."/>
            <person name="Hu Y."/>
            <person name="Zhu B."/>
            <person name="Wang S."/>
            <person name="Ding X."/>
            <person name="Zhao G.P."/>
        </authorList>
    </citation>
    <scope>NUCLEOTIDE SEQUENCE [LARGE SCALE GENOMIC DNA]</scope>
    <source>
        <strain evidence="2">U-32</strain>
    </source>
</reference>
<dbReference type="PATRIC" id="fig|749927.5.peg.6019"/>
<dbReference type="AlphaFoldDB" id="A0A0H3DBV1"/>
<gene>
    <name evidence="1" type="ordered locus">AMED_5791</name>
</gene>